<keyword evidence="5" id="KW-0158">Chromosome</keyword>
<keyword evidence="8 10" id="KW-0175">Coiled coil</keyword>
<feature type="region of interest" description="Disordered" evidence="11">
    <location>
        <begin position="1"/>
        <end position="78"/>
    </location>
</feature>
<dbReference type="GO" id="GO:0005634">
    <property type="term" value="C:nucleus"/>
    <property type="evidence" value="ECO:0007669"/>
    <property type="project" value="UniProtKB-SubCell"/>
</dbReference>
<feature type="coiled-coil region" evidence="10">
    <location>
        <begin position="925"/>
        <end position="959"/>
    </location>
</feature>
<evidence type="ECO:0000256" key="2">
    <source>
        <dbReference type="ARBA" id="ARBA00004286"/>
    </source>
</evidence>
<dbReference type="InterPro" id="IPR003395">
    <property type="entry name" value="RecF/RecN/SMC_N"/>
</dbReference>
<dbReference type="EMBL" id="JAQQPM010000009">
    <property type="protein sequence ID" value="KAK2075196.1"/>
    <property type="molecule type" value="Genomic_DNA"/>
</dbReference>
<feature type="compositionally biased region" description="Acidic residues" evidence="11">
    <location>
        <begin position="31"/>
        <end position="44"/>
    </location>
</feature>
<name>A0AAD9ML51_9PEZI</name>
<protein>
    <recommendedName>
        <fullName evidence="4">Structural maintenance of chromosomes protein 5</fullName>
    </recommendedName>
</protein>
<evidence type="ECO:0000256" key="6">
    <source>
        <dbReference type="ARBA" id="ARBA00022741"/>
    </source>
</evidence>
<dbReference type="InterPro" id="IPR027417">
    <property type="entry name" value="P-loop_NTPase"/>
</dbReference>
<dbReference type="FunFam" id="3.40.50.300:FF:001301">
    <property type="entry name" value="Structural maintenance of chromosomes 5"/>
    <property type="match status" value="1"/>
</dbReference>
<evidence type="ECO:0000256" key="9">
    <source>
        <dbReference type="ARBA" id="ARBA00023242"/>
    </source>
</evidence>
<evidence type="ECO:0000256" key="1">
    <source>
        <dbReference type="ARBA" id="ARBA00004123"/>
    </source>
</evidence>
<dbReference type="Pfam" id="PF02463">
    <property type="entry name" value="SMC_N"/>
    <property type="match status" value="1"/>
</dbReference>
<dbReference type="SUPFAM" id="SSF52540">
    <property type="entry name" value="P-loop containing nucleoside triphosphate hydrolases"/>
    <property type="match status" value="1"/>
</dbReference>
<evidence type="ECO:0000256" key="11">
    <source>
        <dbReference type="SAM" id="MobiDB-lite"/>
    </source>
</evidence>
<evidence type="ECO:0000256" key="5">
    <source>
        <dbReference type="ARBA" id="ARBA00022454"/>
    </source>
</evidence>
<dbReference type="GO" id="GO:0000724">
    <property type="term" value="P:double-strand break repair via homologous recombination"/>
    <property type="evidence" value="ECO:0007669"/>
    <property type="project" value="TreeGrafter"/>
</dbReference>
<dbReference type="AlphaFoldDB" id="A0AAD9ML51"/>
<feature type="compositionally biased region" description="Basic and acidic residues" evidence="11">
    <location>
        <begin position="65"/>
        <end position="78"/>
    </location>
</feature>
<feature type="domain" description="RecF/RecN/SMC N-terminal" evidence="12">
    <location>
        <begin position="88"/>
        <end position="1083"/>
    </location>
</feature>
<evidence type="ECO:0000313" key="13">
    <source>
        <dbReference type="EMBL" id="KAK2075196.1"/>
    </source>
</evidence>
<evidence type="ECO:0000256" key="7">
    <source>
        <dbReference type="ARBA" id="ARBA00022840"/>
    </source>
</evidence>
<dbReference type="GO" id="GO:0005524">
    <property type="term" value="F:ATP binding"/>
    <property type="evidence" value="ECO:0007669"/>
    <property type="project" value="UniProtKB-KW"/>
</dbReference>
<evidence type="ECO:0000259" key="12">
    <source>
        <dbReference type="Pfam" id="PF02463"/>
    </source>
</evidence>
<dbReference type="PANTHER" id="PTHR45916">
    <property type="entry name" value="STRUCTURAL MAINTENANCE OF CHROMOSOMES PROTEIN 5"/>
    <property type="match status" value="1"/>
</dbReference>
<dbReference type="GO" id="GO:0003697">
    <property type="term" value="F:single-stranded DNA binding"/>
    <property type="evidence" value="ECO:0007669"/>
    <property type="project" value="TreeGrafter"/>
</dbReference>
<organism evidence="13 14">
    <name type="scientific">Phyllachora maydis</name>
    <dbReference type="NCBI Taxonomy" id="1825666"/>
    <lineage>
        <taxon>Eukaryota</taxon>
        <taxon>Fungi</taxon>
        <taxon>Dikarya</taxon>
        <taxon>Ascomycota</taxon>
        <taxon>Pezizomycotina</taxon>
        <taxon>Sordariomycetes</taxon>
        <taxon>Sordariomycetidae</taxon>
        <taxon>Phyllachorales</taxon>
        <taxon>Phyllachoraceae</taxon>
        <taxon>Phyllachora</taxon>
    </lineage>
</organism>
<evidence type="ECO:0000256" key="8">
    <source>
        <dbReference type="ARBA" id="ARBA00023054"/>
    </source>
</evidence>
<comment type="similarity">
    <text evidence="3">Belongs to the SMC family. SMC5 subfamily.</text>
</comment>
<feature type="coiled-coil region" evidence="10">
    <location>
        <begin position="257"/>
        <end position="294"/>
    </location>
</feature>
<dbReference type="Gene3D" id="3.40.50.300">
    <property type="entry name" value="P-loop containing nucleotide triphosphate hydrolases"/>
    <property type="match status" value="2"/>
</dbReference>
<dbReference type="Proteomes" id="UP001217918">
    <property type="component" value="Unassembled WGS sequence"/>
</dbReference>
<accession>A0AAD9ML51</accession>
<dbReference type="GO" id="GO:0030915">
    <property type="term" value="C:Smc5-Smc6 complex"/>
    <property type="evidence" value="ECO:0007669"/>
    <property type="project" value="UniProtKB-ARBA"/>
</dbReference>
<keyword evidence="7" id="KW-0067">ATP-binding</keyword>
<evidence type="ECO:0000256" key="10">
    <source>
        <dbReference type="SAM" id="Coils"/>
    </source>
</evidence>
<feature type="compositionally biased region" description="Basic and acidic residues" evidence="11">
    <location>
        <begin position="18"/>
        <end position="30"/>
    </location>
</feature>
<feature type="coiled-coil region" evidence="10">
    <location>
        <begin position="695"/>
        <end position="795"/>
    </location>
</feature>
<dbReference type="PANTHER" id="PTHR45916:SF1">
    <property type="entry name" value="STRUCTURAL MAINTENANCE OF CHROMOSOMES PROTEIN 5"/>
    <property type="match status" value="1"/>
</dbReference>
<comment type="caution">
    <text evidence="13">The sequence shown here is derived from an EMBL/GenBank/DDBJ whole genome shotgun (WGS) entry which is preliminary data.</text>
</comment>
<keyword evidence="9" id="KW-0539">Nucleus</keyword>
<keyword evidence="14" id="KW-1185">Reference proteome</keyword>
<keyword evidence="6" id="KW-0547">Nucleotide-binding</keyword>
<sequence length="1138" mass="129442">MSEALSDPGTRRHASSHFGRDHEFHLRGGENMDDGDELEGDEDTGEHNLDSDDAAQHVSIHQRRRTDGTRAKDGADAAENHIYQPGSIVRVLLENFVTYERAEFVPGAKLNMVIGPNGTGKSSLVCAICLGLGYPPNVLGRATTFSEFVKHGKEQAYVEVELQKRPRDARNFVIRLGINSDNNNRKFWLNGKESSHKEIKNLTETLRIQIDNLCQFLPQDKVAEFAGLNPVELLSKTLQAAAPVEMQVQQERLSSLFKSQREARQRAEAETSELQRKEALQQTLQADVEKLRERDVIKREKRIYENARVFRKYEDARLGFKKAKKQSKEMAKVLQQLQEKCAPALAAVDKKEKYRKKIEAAVKSRSAALRDAEGTADAALVKIDNIDSKSETLTGKANAELEGIQKTKQQIQKVRAHITMMEGSYKTPPKEFDAADWNQKIRDQEHRMRELDTEFGDIDDEIARLRHMGTPKVEEKRKLCFKLKDLNSQAGAKLQHLAKVHRDASRGWDWLRENMGEFEQEIFGPPMLSCSIKDERYSDLIQSFLSKNDFLCFITQTRADHKKLSQKLLKEMRLSVTIRTQNSPLESYRPHRPAERLSDFDLEGYAIDQLEGPAPVLAMLCENSRLHQAAVGLRDLSDDAFHRTIEAGLDDVAAGKYSYRTARRREYGPSAVSTRVSPVLKGQFWTDQVVDSEEKSGIERRIRELDEEIEEVKKTIEAKRESKREIDAAKGAIAEKTADLRKAKNQLQKEYTKWQGLPSRIDMEKKGLADLQAEIQNARTRKIAIEDEMDEVAVEKANAVLGHQQSIFAVREARRALFEATMYHIEAISEVAALKADTIEIQQRLDEGNKALDELAAKVDNSRKLAEKGVQEIQLLDFGGDDACKERAQQLALEYTVEEMDDELVTIRARLEVIQASNPHALVEYEQRQAEIGQLRRRKARLDGELEALDTRIQELRGEWEPRLDELMGKINDAFSYNFEQISCAGEVGVHRDDDFDKWAVEIKVKFRPGETLQQLDQHRQSGGERAVSTIFYLMSLQSMAQAPFRVVDEINQGMDPRNERMVHERMVEIACREHTSQYFLITPKLLSGLRYDEGMRVLCIASGPQMPVDGAAKLDTSKLAGLQRRYLARLRRAVAQG</sequence>
<evidence type="ECO:0000256" key="4">
    <source>
        <dbReference type="ARBA" id="ARBA00018687"/>
    </source>
</evidence>
<comment type="subcellular location">
    <subcellularLocation>
        <location evidence="2">Chromosome</location>
    </subcellularLocation>
    <subcellularLocation>
        <location evidence="1">Nucleus</location>
    </subcellularLocation>
</comment>
<proteinExistence type="inferred from homology"/>
<evidence type="ECO:0000313" key="14">
    <source>
        <dbReference type="Proteomes" id="UP001217918"/>
    </source>
</evidence>
<gene>
    <name evidence="13" type="ORF">P8C59_009343</name>
</gene>
<evidence type="ECO:0000256" key="3">
    <source>
        <dbReference type="ARBA" id="ARBA00010171"/>
    </source>
</evidence>
<reference evidence="13" key="1">
    <citation type="journal article" date="2023" name="Mol. Plant Microbe Interact.">
        <title>Elucidating the Obligate Nature and Biological Capacity of an Invasive Fungal Corn Pathogen.</title>
        <authorList>
            <person name="MacCready J.S."/>
            <person name="Roggenkamp E.M."/>
            <person name="Gdanetz K."/>
            <person name="Chilvers M.I."/>
        </authorList>
    </citation>
    <scope>NUCLEOTIDE SEQUENCE</scope>
    <source>
        <strain evidence="13">PM02</strain>
    </source>
</reference>